<feature type="compositionally biased region" description="Low complexity" evidence="1">
    <location>
        <begin position="100"/>
        <end position="113"/>
    </location>
</feature>
<proteinExistence type="predicted"/>
<keyword evidence="3" id="KW-1185">Reference proteome</keyword>
<comment type="caution">
    <text evidence="2">The sequence shown here is derived from an EMBL/GenBank/DDBJ whole genome shotgun (WGS) entry which is preliminary data.</text>
</comment>
<feature type="region of interest" description="Disordered" evidence="1">
    <location>
        <begin position="84"/>
        <end position="113"/>
    </location>
</feature>
<evidence type="ECO:0000313" key="2">
    <source>
        <dbReference type="EMBL" id="CAB4010271.1"/>
    </source>
</evidence>
<reference evidence="2" key="1">
    <citation type="submission" date="2020-04" db="EMBL/GenBank/DDBJ databases">
        <authorList>
            <person name="Alioto T."/>
            <person name="Alioto T."/>
            <person name="Gomez Garrido J."/>
        </authorList>
    </citation>
    <scope>NUCLEOTIDE SEQUENCE</scope>
    <source>
        <strain evidence="2">A484AB</strain>
    </source>
</reference>
<feature type="region of interest" description="Disordered" evidence="1">
    <location>
        <begin position="154"/>
        <end position="175"/>
    </location>
</feature>
<sequence length="175" mass="19903">MAEQGRQGRVDTPVVFNHNLMLKEIRSSLKHLRREPENTNETQQPNGVAHVTYRGNNITNSQNHQVNNHQARFSQRNHFVEPNRGRHEHNIQGNRNYDESGYSSSSSECSSQSANDFNGQQYGANIEDALSQNPLSPANFDFVRAMAHNNGFQRINPNAMRGREPPTSISQMQFL</sequence>
<accession>A0A7D9IJK6</accession>
<dbReference type="EMBL" id="CACRXK020006732">
    <property type="protein sequence ID" value="CAB4010271.1"/>
    <property type="molecule type" value="Genomic_DNA"/>
</dbReference>
<dbReference type="AlphaFoldDB" id="A0A7D9IJK6"/>
<protein>
    <submittedName>
        <fullName evidence="2">Uncharacterized protein</fullName>
    </submittedName>
</protein>
<dbReference type="Proteomes" id="UP001152795">
    <property type="component" value="Unassembled WGS sequence"/>
</dbReference>
<evidence type="ECO:0000256" key="1">
    <source>
        <dbReference type="SAM" id="MobiDB-lite"/>
    </source>
</evidence>
<organism evidence="2 3">
    <name type="scientific">Paramuricea clavata</name>
    <name type="common">Red gorgonian</name>
    <name type="synonym">Violescent sea-whip</name>
    <dbReference type="NCBI Taxonomy" id="317549"/>
    <lineage>
        <taxon>Eukaryota</taxon>
        <taxon>Metazoa</taxon>
        <taxon>Cnidaria</taxon>
        <taxon>Anthozoa</taxon>
        <taxon>Octocorallia</taxon>
        <taxon>Malacalcyonacea</taxon>
        <taxon>Plexauridae</taxon>
        <taxon>Paramuricea</taxon>
    </lineage>
</organism>
<name>A0A7D9IJK6_PARCT</name>
<gene>
    <name evidence="2" type="ORF">PACLA_8A005424</name>
</gene>
<evidence type="ECO:0000313" key="3">
    <source>
        <dbReference type="Proteomes" id="UP001152795"/>
    </source>
</evidence>